<protein>
    <submittedName>
        <fullName evidence="2">AraC-like DNA-binding protein</fullName>
    </submittedName>
</protein>
<proteinExistence type="predicted"/>
<dbReference type="Pfam" id="PF20240">
    <property type="entry name" value="DUF6597"/>
    <property type="match status" value="1"/>
</dbReference>
<reference evidence="2 3" key="1">
    <citation type="submission" date="2020-08" db="EMBL/GenBank/DDBJ databases">
        <title>Genomic Encyclopedia of Type Strains, Phase IV (KMG-IV): sequencing the most valuable type-strain genomes for metagenomic binning, comparative biology and taxonomic classification.</title>
        <authorList>
            <person name="Goeker M."/>
        </authorList>
    </citation>
    <scope>NUCLEOTIDE SEQUENCE [LARGE SCALE GENOMIC DNA]</scope>
    <source>
        <strain evidence="2 3">DSM 103462</strain>
    </source>
</reference>
<comment type="caution">
    <text evidence="2">The sequence shown here is derived from an EMBL/GenBank/DDBJ whole genome shotgun (WGS) entry which is preliminary data.</text>
</comment>
<dbReference type="PROSITE" id="PS01124">
    <property type="entry name" value="HTH_ARAC_FAMILY_2"/>
    <property type="match status" value="1"/>
</dbReference>
<name>A0A7W8LMR2_9SPIR</name>
<dbReference type="GO" id="GO:0043565">
    <property type="term" value="F:sequence-specific DNA binding"/>
    <property type="evidence" value="ECO:0007669"/>
    <property type="project" value="InterPro"/>
</dbReference>
<evidence type="ECO:0000313" key="2">
    <source>
        <dbReference type="EMBL" id="MBB5226670.1"/>
    </source>
</evidence>
<dbReference type="RefSeq" id="WP_184660155.1">
    <property type="nucleotide sequence ID" value="NZ_CP031518.1"/>
</dbReference>
<evidence type="ECO:0000313" key="3">
    <source>
        <dbReference type="Proteomes" id="UP000518887"/>
    </source>
</evidence>
<keyword evidence="2" id="KW-0238">DNA-binding</keyword>
<dbReference type="Gene3D" id="1.10.10.60">
    <property type="entry name" value="Homeodomain-like"/>
    <property type="match status" value="1"/>
</dbReference>
<feature type="domain" description="HTH araC/xylS-type" evidence="1">
    <location>
        <begin position="173"/>
        <end position="274"/>
    </location>
</feature>
<evidence type="ECO:0000259" key="1">
    <source>
        <dbReference type="PROSITE" id="PS01124"/>
    </source>
</evidence>
<organism evidence="2 3">
    <name type="scientific">Treponema ruminis</name>
    <dbReference type="NCBI Taxonomy" id="744515"/>
    <lineage>
        <taxon>Bacteria</taxon>
        <taxon>Pseudomonadati</taxon>
        <taxon>Spirochaetota</taxon>
        <taxon>Spirochaetia</taxon>
        <taxon>Spirochaetales</taxon>
        <taxon>Treponemataceae</taxon>
        <taxon>Treponema</taxon>
    </lineage>
</organism>
<keyword evidence="3" id="KW-1185">Reference proteome</keyword>
<dbReference type="Proteomes" id="UP000518887">
    <property type="component" value="Unassembled WGS sequence"/>
</dbReference>
<dbReference type="InterPro" id="IPR046532">
    <property type="entry name" value="DUF6597"/>
</dbReference>
<accession>A0A7W8LMR2</accession>
<sequence length="291" mass="33487">MFLPITATPFSHSGYSELLPCKNLAPFVRCFWTTWNDGSNVNDFSSVIIPDACADIIISVDENESNSDEREISGMGFCGTTDKMFRSKNSDIVHRRLFGIRFYAWQAFNFCDEPLAETANRFFDLEEHFATAKKMLCRKIHEDMTLSEFKNISEEVLLDLLNMPSRKITKQDSLVLDAVVQMIRTRGSLPLSSLLKDIHAGERQLERLFKNTVSLSPKKFSSLVRYQSLWQDVCRSENFDIQDAVFKYGYFDQPHLLNDFKKFHGMSFSYAVNAALSDFYNTKKQSGVMLF</sequence>
<dbReference type="InterPro" id="IPR018060">
    <property type="entry name" value="HTH_AraC"/>
</dbReference>
<dbReference type="AlphaFoldDB" id="A0A7W8LMR2"/>
<dbReference type="EMBL" id="JACHFQ010000006">
    <property type="protein sequence ID" value="MBB5226670.1"/>
    <property type="molecule type" value="Genomic_DNA"/>
</dbReference>
<dbReference type="GO" id="GO:0003700">
    <property type="term" value="F:DNA-binding transcription factor activity"/>
    <property type="evidence" value="ECO:0007669"/>
    <property type="project" value="InterPro"/>
</dbReference>
<dbReference type="Pfam" id="PF12833">
    <property type="entry name" value="HTH_18"/>
    <property type="match status" value="1"/>
</dbReference>
<gene>
    <name evidence="2" type="ORF">HNP76_002051</name>
</gene>